<keyword evidence="4" id="KW-1185">Reference proteome</keyword>
<organism evidence="3 4">
    <name type="scientific">Gloeocapsopsis dulcis AAB1 = 1H9</name>
    <dbReference type="NCBI Taxonomy" id="1433147"/>
    <lineage>
        <taxon>Bacteria</taxon>
        <taxon>Bacillati</taxon>
        <taxon>Cyanobacteriota</taxon>
        <taxon>Cyanophyceae</taxon>
        <taxon>Oscillatoriophycideae</taxon>
        <taxon>Chroococcales</taxon>
        <taxon>Chroococcaceae</taxon>
        <taxon>Gloeocapsopsis</taxon>
        <taxon>Gloeocapsopsis dulcis</taxon>
    </lineage>
</organism>
<dbReference type="SUPFAM" id="SSF52833">
    <property type="entry name" value="Thioredoxin-like"/>
    <property type="match status" value="1"/>
</dbReference>
<feature type="signal peptide" evidence="1">
    <location>
        <begin position="1"/>
        <end position="39"/>
    </location>
</feature>
<proteinExistence type="predicted"/>
<feature type="domain" description="Thioredoxin-like fold" evidence="2">
    <location>
        <begin position="73"/>
        <end position="164"/>
    </location>
</feature>
<name>A0A6N8FUQ7_9CHRO</name>
<dbReference type="OrthoDB" id="423037at2"/>
<reference evidence="3 4" key="1">
    <citation type="journal article" date="2019" name="Front. Microbiol.">
        <title>Genomic Features for Desiccation Tolerance and Sugar Biosynthesis in the Extremophile Gloeocapsopsis sp. UTEX B3054.</title>
        <authorList>
            <person name="Urrejola C."/>
            <person name="Alcorta J."/>
            <person name="Salas L."/>
            <person name="Vasquez M."/>
            <person name="Polz M.F."/>
            <person name="Vicuna R."/>
            <person name="Diez B."/>
        </authorList>
    </citation>
    <scope>NUCLEOTIDE SEQUENCE [LARGE SCALE GENOMIC DNA]</scope>
    <source>
        <strain evidence="3 4">1H9</strain>
    </source>
</reference>
<accession>A0A6N8FUQ7</accession>
<keyword evidence="1" id="KW-0732">Signal</keyword>
<dbReference type="EMBL" id="NAPY01000005">
    <property type="protein sequence ID" value="MUL35676.1"/>
    <property type="molecule type" value="Genomic_DNA"/>
</dbReference>
<evidence type="ECO:0000313" key="3">
    <source>
        <dbReference type="EMBL" id="MUL35676.1"/>
    </source>
</evidence>
<dbReference type="InterPro" id="IPR048069">
    <property type="entry name" value="Thylak_slr1796"/>
</dbReference>
<dbReference type="Proteomes" id="UP000441797">
    <property type="component" value="Unassembled WGS sequence"/>
</dbReference>
<sequence>MKLLLHFCYKTIYSWRRFVVLCLLFLCCQFMLAVPSAFAGINDDHFEGNVFVLYGGNASLVSTKVKLEKSLKRDKPTLLIFYVDDSSDCKQYATVITRLQSFYVRAVDFIPANVDTILPKESYATTEAGYYYTGSVPQLVVFNQSGEVVLNEAGQVPFEKVDDVFRELFDLLPRSQSVELKRRSINEFSSELAE</sequence>
<dbReference type="InterPro" id="IPR012336">
    <property type="entry name" value="Thioredoxin-like_fold"/>
</dbReference>
<evidence type="ECO:0000256" key="1">
    <source>
        <dbReference type="SAM" id="SignalP"/>
    </source>
</evidence>
<protein>
    <submittedName>
        <fullName evidence="3">Thioredoxin family protein</fullName>
    </submittedName>
</protein>
<comment type="caution">
    <text evidence="3">The sequence shown here is derived from an EMBL/GenBank/DDBJ whole genome shotgun (WGS) entry which is preliminary data.</text>
</comment>
<dbReference type="Pfam" id="PF13098">
    <property type="entry name" value="Thioredoxin_2"/>
    <property type="match status" value="1"/>
</dbReference>
<dbReference type="AlphaFoldDB" id="A0A6N8FUQ7"/>
<gene>
    <name evidence="3" type="ORF">BWI75_04745</name>
</gene>
<feature type="chain" id="PRO_5026950263" evidence="1">
    <location>
        <begin position="40"/>
        <end position="194"/>
    </location>
</feature>
<dbReference type="NCBIfam" id="NF038096">
    <property type="entry name" value="thylak_slr1796"/>
    <property type="match status" value="1"/>
</dbReference>
<evidence type="ECO:0000259" key="2">
    <source>
        <dbReference type="Pfam" id="PF13098"/>
    </source>
</evidence>
<dbReference type="Gene3D" id="3.40.30.10">
    <property type="entry name" value="Glutaredoxin"/>
    <property type="match status" value="1"/>
</dbReference>
<dbReference type="InterPro" id="IPR036249">
    <property type="entry name" value="Thioredoxin-like_sf"/>
</dbReference>
<evidence type="ECO:0000313" key="4">
    <source>
        <dbReference type="Proteomes" id="UP000441797"/>
    </source>
</evidence>